<dbReference type="PANTHER" id="PTHR23135">
    <property type="entry name" value="MUR LIGASE FAMILY MEMBER"/>
    <property type="match status" value="1"/>
</dbReference>
<comment type="similarity">
    <text evidence="1">Belongs to the MurCDEF family. MurE subfamily.</text>
</comment>
<evidence type="ECO:0000313" key="6">
    <source>
        <dbReference type="Proteomes" id="UP001139365"/>
    </source>
</evidence>
<dbReference type="InterPro" id="IPR013221">
    <property type="entry name" value="Mur_ligase_cen"/>
</dbReference>
<dbReference type="GO" id="GO:0051301">
    <property type="term" value="P:cell division"/>
    <property type="evidence" value="ECO:0007669"/>
    <property type="project" value="UniProtKB-KW"/>
</dbReference>
<dbReference type="Gene3D" id="3.90.190.20">
    <property type="entry name" value="Mur ligase, C-terminal domain"/>
    <property type="match status" value="1"/>
</dbReference>
<evidence type="ECO:0000313" key="5">
    <source>
        <dbReference type="EMBL" id="MCI5754702.1"/>
    </source>
</evidence>
<keyword evidence="2" id="KW-0131">Cell cycle</keyword>
<dbReference type="SUPFAM" id="SSF53623">
    <property type="entry name" value="MurD-like peptide ligases, catalytic domain"/>
    <property type="match status" value="1"/>
</dbReference>
<keyword evidence="2" id="KW-0961">Cell wall biogenesis/degradation</keyword>
<dbReference type="Pfam" id="PF02875">
    <property type="entry name" value="Mur_ligase_C"/>
    <property type="match status" value="1"/>
</dbReference>
<feature type="domain" description="Mur ligase central" evidence="4">
    <location>
        <begin position="115"/>
        <end position="318"/>
    </location>
</feature>
<dbReference type="InterPro" id="IPR035911">
    <property type="entry name" value="MurE/MurF_N"/>
</dbReference>
<keyword evidence="2" id="KW-0132">Cell division</keyword>
<dbReference type="InterPro" id="IPR036615">
    <property type="entry name" value="Mur_ligase_C_dom_sf"/>
</dbReference>
<dbReference type="SUPFAM" id="SSF63418">
    <property type="entry name" value="MurE/MurF N-terminal domain"/>
    <property type="match status" value="1"/>
</dbReference>
<dbReference type="InterPro" id="IPR004101">
    <property type="entry name" value="Mur_ligase_C"/>
</dbReference>
<protein>
    <submittedName>
        <fullName evidence="5">UDP-N-acetylmuramoyl-L-alanyl-D-glutamate--2, 6-diaminopimelate ligase</fullName>
    </submittedName>
</protein>
<dbReference type="AlphaFoldDB" id="A0AAE3FGZ7"/>
<evidence type="ECO:0000259" key="4">
    <source>
        <dbReference type="Pfam" id="PF08245"/>
    </source>
</evidence>
<keyword evidence="2" id="KW-0573">Peptidoglycan synthesis</keyword>
<dbReference type="Gene3D" id="3.40.1390.10">
    <property type="entry name" value="MurE/MurF, N-terminal domain"/>
    <property type="match status" value="1"/>
</dbReference>
<comment type="subcellular location">
    <subcellularLocation>
        <location evidence="2">Cytoplasm</location>
    </subcellularLocation>
</comment>
<dbReference type="GO" id="GO:0008360">
    <property type="term" value="P:regulation of cell shape"/>
    <property type="evidence" value="ECO:0007669"/>
    <property type="project" value="UniProtKB-KW"/>
</dbReference>
<dbReference type="GO" id="GO:0005524">
    <property type="term" value="F:ATP binding"/>
    <property type="evidence" value="ECO:0007669"/>
    <property type="project" value="InterPro"/>
</dbReference>
<dbReference type="InterPro" id="IPR036565">
    <property type="entry name" value="Mur-like_cat_sf"/>
</dbReference>
<reference evidence="5 6" key="1">
    <citation type="submission" date="2022-03" db="EMBL/GenBank/DDBJ databases">
        <title>Metagenome-assembled genomes from swine fecal metagenomes.</title>
        <authorList>
            <person name="Holman D.B."/>
            <person name="Kommadath A."/>
        </authorList>
    </citation>
    <scope>NUCLEOTIDE SEQUENCE [LARGE SCALE GENOMIC DNA]</scope>
    <source>
        <strain evidence="5">SUG147</strain>
    </source>
</reference>
<dbReference type="GO" id="GO:0009252">
    <property type="term" value="P:peptidoglycan biosynthetic process"/>
    <property type="evidence" value="ECO:0007669"/>
    <property type="project" value="UniProtKB-KW"/>
</dbReference>
<evidence type="ECO:0000259" key="3">
    <source>
        <dbReference type="Pfam" id="PF02875"/>
    </source>
</evidence>
<comment type="pathway">
    <text evidence="2">Cell wall biogenesis; peptidoglycan biosynthesis.</text>
</comment>
<evidence type="ECO:0000256" key="2">
    <source>
        <dbReference type="RuleBase" id="RU004135"/>
    </source>
</evidence>
<feature type="domain" description="Mur ligase C-terminal" evidence="3">
    <location>
        <begin position="339"/>
        <end position="468"/>
    </location>
</feature>
<organism evidence="5 6">
    <name type="scientific">Candidatus Colimorpha enterica</name>
    <dbReference type="NCBI Taxonomy" id="3083063"/>
    <lineage>
        <taxon>Bacteria</taxon>
        <taxon>Pseudomonadati</taxon>
        <taxon>Bacteroidota</taxon>
        <taxon>Bacteroidia</taxon>
        <taxon>Bacteroidales</taxon>
        <taxon>Candidatus Colimorpha</taxon>
    </lineage>
</organism>
<evidence type="ECO:0000256" key="1">
    <source>
        <dbReference type="ARBA" id="ARBA00005898"/>
    </source>
</evidence>
<name>A0AAE3FGZ7_9BACT</name>
<gene>
    <name evidence="5" type="ORF">MR241_00210</name>
</gene>
<dbReference type="Proteomes" id="UP001139365">
    <property type="component" value="Unassembled WGS sequence"/>
</dbReference>
<dbReference type="Gene3D" id="3.40.1190.10">
    <property type="entry name" value="Mur-like, catalytic domain"/>
    <property type="match status" value="1"/>
</dbReference>
<dbReference type="GO" id="GO:0071555">
    <property type="term" value="P:cell wall organization"/>
    <property type="evidence" value="ECO:0007669"/>
    <property type="project" value="UniProtKB-KW"/>
</dbReference>
<dbReference type="NCBIfam" id="TIGR01085">
    <property type="entry name" value="murE"/>
    <property type="match status" value="1"/>
</dbReference>
<sequence length="502" mass="55135">MAADRHKFDRLSDYIALFRGAGIFSDCAGDASAPADYLSFDTRDIRKNTLFFCKGAHFKAEYLSDAERLGASAYVSEKEYDSSLPHITVTDIRRAMSLSAFPEGRGFDGLTVVGITGTKGKSTVAYYVKAVLDAYLPAECAILSSVDNYDGVIREESHLTTPEAIELVHHFENAVSSGLSHLVMEVSSQALKYGRVDGMYFPVACFTNIGRDHISPIEHPDFEDYFASKLKIFDSCGFACINTDAEYSGRMLEYAKSRGCSIVTFGSHPDDTVYVSDVRKEDGAICFRVKTDGFDEEFRITMPGLFNVENAAAAIAVCRCLGVPVGFMKKGLEYARVKGRMEVYPSRDGRVVAIVDYAHNKMSFEALLRSVRTEYPGKKIIMVFGSAGGKAFSRRPDLGEAAGKYADYTVLTEEDPGEEPFANTAADIGRYIAANGGSYSVIEDRGEAIRDAINNHGDNKVVLILGKGRETREKRGTVYVETPSDVDYTLECIKEYNSAAVL</sequence>
<dbReference type="EMBL" id="JALEMU010000005">
    <property type="protein sequence ID" value="MCI5754702.1"/>
    <property type="molecule type" value="Genomic_DNA"/>
</dbReference>
<proteinExistence type="inferred from homology"/>
<dbReference type="PANTHER" id="PTHR23135:SF4">
    <property type="entry name" value="UDP-N-ACETYLMURAMOYL-L-ALANYL-D-GLUTAMATE--2,6-DIAMINOPIMELATE LIGASE MURE HOMOLOG, CHLOROPLASTIC"/>
    <property type="match status" value="1"/>
</dbReference>
<accession>A0AAE3FGZ7</accession>
<keyword evidence="2" id="KW-0133">Cell shape</keyword>
<dbReference type="Pfam" id="PF08245">
    <property type="entry name" value="Mur_ligase_M"/>
    <property type="match status" value="1"/>
</dbReference>
<dbReference type="InterPro" id="IPR005761">
    <property type="entry name" value="UDP-N-AcMur-Glu-dNH2Pim_ligase"/>
</dbReference>
<comment type="caution">
    <text evidence="5">The sequence shown here is derived from an EMBL/GenBank/DDBJ whole genome shotgun (WGS) entry which is preliminary data.</text>
</comment>
<keyword evidence="5" id="KW-0436">Ligase</keyword>
<dbReference type="GO" id="GO:0005737">
    <property type="term" value="C:cytoplasm"/>
    <property type="evidence" value="ECO:0007669"/>
    <property type="project" value="UniProtKB-SubCell"/>
</dbReference>
<dbReference type="GO" id="GO:0016881">
    <property type="term" value="F:acid-amino acid ligase activity"/>
    <property type="evidence" value="ECO:0007669"/>
    <property type="project" value="InterPro"/>
</dbReference>
<dbReference type="SUPFAM" id="SSF53244">
    <property type="entry name" value="MurD-like peptide ligases, peptide-binding domain"/>
    <property type="match status" value="1"/>
</dbReference>